<dbReference type="EMBL" id="VHSH01000007">
    <property type="protein sequence ID" value="TQV77677.1"/>
    <property type="molecule type" value="Genomic_DNA"/>
</dbReference>
<dbReference type="OrthoDB" id="345761at2"/>
<keyword evidence="1" id="KW-0812">Transmembrane</keyword>
<feature type="transmembrane region" description="Helical" evidence="1">
    <location>
        <begin position="178"/>
        <end position="211"/>
    </location>
</feature>
<proteinExistence type="predicted"/>
<dbReference type="RefSeq" id="WP_142898021.1">
    <property type="nucleotide sequence ID" value="NZ_ML660058.1"/>
</dbReference>
<feature type="transmembrane region" description="Helical" evidence="1">
    <location>
        <begin position="21"/>
        <end position="45"/>
    </location>
</feature>
<sequence>MMESDTASGESGPTPVRGLNLLLEAGWYGAGFAAVLALALVNLYYPFGSDQAAFFYGAQELDQGATLYVDYWDNKQPGLYLFYLVAGQLFGFSEYGIHLLELIWMMVFALVLMITLRPHLKAPWLSALAPLATIGVYYAGVTEYELTQLEMIVAFPLYLTAWCCLHAVTLAETRSSPWGIVLLFFLSGCFAALAVFFKLLLAVIPITFWLLASFFLFRGRALTLVGLATRFWIPGAVGVALPLAATLFWFWQAGALQELLWTSFAYPSEAFSTSPPAPKSRLLTATAFFLSSMAPWLLFTAIAAGVWLGRRSGDLQAMMLAWLVVGAVLFLIQRFSWWEYHMLLLFVPAGILALCGVDWIAARLGGLIDFGVTGRLSWLRHTEVPAMLCTLLFAAPLAASLAGPFLAKTQKLFYGAEVLRQGLQAYHWRASENYERLWVGSRFLTEPDARPGPIYAFGSALVYPFTGRTSSHITAGAAWEYYLPAQTREILEGFDAQQVPYVFVDRSDEKLFQLRPEVARYLLENYTRLKKDDSGSWYERK</sequence>
<feature type="transmembrane region" description="Helical" evidence="1">
    <location>
        <begin position="122"/>
        <end position="140"/>
    </location>
</feature>
<feature type="transmembrane region" description="Helical" evidence="1">
    <location>
        <begin position="231"/>
        <end position="251"/>
    </location>
</feature>
<protein>
    <submittedName>
        <fullName evidence="2">Glycosyltransferase family 39 protein</fullName>
    </submittedName>
</protein>
<evidence type="ECO:0000256" key="1">
    <source>
        <dbReference type="SAM" id="Phobius"/>
    </source>
</evidence>
<keyword evidence="2" id="KW-0808">Transferase</keyword>
<comment type="caution">
    <text evidence="2">The sequence shown here is derived from an EMBL/GenBank/DDBJ whole genome shotgun (WGS) entry which is preliminary data.</text>
</comment>
<feature type="transmembrane region" description="Helical" evidence="1">
    <location>
        <begin position="344"/>
        <end position="364"/>
    </location>
</feature>
<accession>A0A545TKE5</accession>
<evidence type="ECO:0000313" key="3">
    <source>
        <dbReference type="Proteomes" id="UP000315252"/>
    </source>
</evidence>
<name>A0A545TKE5_9PROT</name>
<keyword evidence="1" id="KW-1133">Transmembrane helix</keyword>
<dbReference type="Proteomes" id="UP000315252">
    <property type="component" value="Unassembled WGS sequence"/>
</dbReference>
<dbReference type="GO" id="GO:0016740">
    <property type="term" value="F:transferase activity"/>
    <property type="evidence" value="ECO:0007669"/>
    <property type="project" value="UniProtKB-KW"/>
</dbReference>
<keyword evidence="1" id="KW-0472">Membrane</keyword>
<gene>
    <name evidence="2" type="ORF">FKG95_19115</name>
</gene>
<feature type="transmembrane region" description="Helical" evidence="1">
    <location>
        <begin position="95"/>
        <end position="115"/>
    </location>
</feature>
<evidence type="ECO:0000313" key="2">
    <source>
        <dbReference type="EMBL" id="TQV77677.1"/>
    </source>
</evidence>
<feature type="transmembrane region" description="Helical" evidence="1">
    <location>
        <begin position="384"/>
        <end position="407"/>
    </location>
</feature>
<feature type="transmembrane region" description="Helical" evidence="1">
    <location>
        <begin position="315"/>
        <end position="332"/>
    </location>
</feature>
<reference evidence="2 3" key="1">
    <citation type="submission" date="2019-06" db="EMBL/GenBank/DDBJ databases">
        <title>Whole genome sequence for Rhodospirillaceae sp. R148.</title>
        <authorList>
            <person name="Wang G."/>
        </authorList>
    </citation>
    <scope>NUCLEOTIDE SEQUENCE [LARGE SCALE GENOMIC DNA]</scope>
    <source>
        <strain evidence="2 3">R148</strain>
    </source>
</reference>
<organism evidence="2 3">
    <name type="scientific">Denitrobaculum tricleocarpae</name>
    <dbReference type="NCBI Taxonomy" id="2591009"/>
    <lineage>
        <taxon>Bacteria</taxon>
        <taxon>Pseudomonadati</taxon>
        <taxon>Pseudomonadota</taxon>
        <taxon>Alphaproteobacteria</taxon>
        <taxon>Rhodospirillales</taxon>
        <taxon>Rhodospirillaceae</taxon>
        <taxon>Denitrobaculum</taxon>
    </lineage>
</organism>
<feature type="transmembrane region" description="Helical" evidence="1">
    <location>
        <begin position="282"/>
        <end position="309"/>
    </location>
</feature>
<feature type="transmembrane region" description="Helical" evidence="1">
    <location>
        <begin position="152"/>
        <end position="171"/>
    </location>
</feature>
<keyword evidence="3" id="KW-1185">Reference proteome</keyword>
<dbReference type="AlphaFoldDB" id="A0A545TKE5"/>